<dbReference type="PANTHER" id="PTHR23117">
    <property type="entry name" value="GUANYLATE KINASE-RELATED"/>
    <property type="match status" value="1"/>
</dbReference>
<feature type="binding site" evidence="13">
    <location>
        <begin position="11"/>
        <end position="18"/>
    </location>
    <ligand>
        <name>ATP</name>
        <dbReference type="ChEBI" id="CHEBI:30616"/>
    </ligand>
</feature>
<reference evidence="15 16" key="1">
    <citation type="submission" date="2019-09" db="EMBL/GenBank/DDBJ databases">
        <title>Genome sequence and assembly of Taibaiella sp.</title>
        <authorList>
            <person name="Chhetri G."/>
        </authorList>
    </citation>
    <scope>NUCLEOTIDE SEQUENCE [LARGE SCALE GENOMIC DNA]</scope>
    <source>
        <strain evidence="15 16">KVB11</strain>
    </source>
</reference>
<keyword evidence="9 13" id="KW-0418">Kinase</keyword>
<dbReference type="NCBIfam" id="TIGR03263">
    <property type="entry name" value="guanyl_kin"/>
    <property type="match status" value="1"/>
</dbReference>
<dbReference type="GO" id="GO:0005829">
    <property type="term" value="C:cytosol"/>
    <property type="evidence" value="ECO:0007669"/>
    <property type="project" value="TreeGrafter"/>
</dbReference>
<comment type="subcellular location">
    <subcellularLocation>
        <location evidence="2 13">Cytoplasm</location>
    </subcellularLocation>
</comment>
<keyword evidence="7 13" id="KW-0808">Transferase</keyword>
<protein>
    <recommendedName>
        <fullName evidence="5 13">Guanylate kinase</fullName>
        <ecNumber evidence="4 13">2.7.4.8</ecNumber>
    </recommendedName>
    <alternativeName>
        <fullName evidence="11 13">GMP kinase</fullName>
    </alternativeName>
</protein>
<evidence type="ECO:0000256" key="3">
    <source>
        <dbReference type="ARBA" id="ARBA00005790"/>
    </source>
</evidence>
<evidence type="ECO:0000256" key="13">
    <source>
        <dbReference type="HAMAP-Rule" id="MF_00328"/>
    </source>
</evidence>
<dbReference type="FunFam" id="3.30.63.10:FF:000005">
    <property type="entry name" value="Guanylate kinase"/>
    <property type="match status" value="1"/>
</dbReference>
<evidence type="ECO:0000256" key="10">
    <source>
        <dbReference type="ARBA" id="ARBA00022840"/>
    </source>
</evidence>
<comment type="function">
    <text evidence="1 13">Essential for recycling GMP and indirectly, cGMP.</text>
</comment>
<dbReference type="EC" id="2.7.4.8" evidence="4 13"/>
<evidence type="ECO:0000256" key="2">
    <source>
        <dbReference type="ARBA" id="ARBA00004496"/>
    </source>
</evidence>
<dbReference type="AlphaFoldDB" id="A0A5M6CHK2"/>
<dbReference type="InterPro" id="IPR008144">
    <property type="entry name" value="Guanylate_kin-like_dom"/>
</dbReference>
<name>A0A5M6CHK2_9BACT</name>
<proteinExistence type="inferred from homology"/>
<dbReference type="HAMAP" id="MF_00328">
    <property type="entry name" value="Guanylate_kinase"/>
    <property type="match status" value="1"/>
</dbReference>
<keyword evidence="16" id="KW-1185">Reference proteome</keyword>
<dbReference type="InterPro" id="IPR027417">
    <property type="entry name" value="P-loop_NTPase"/>
</dbReference>
<dbReference type="InterPro" id="IPR017665">
    <property type="entry name" value="Guanylate_kinase"/>
</dbReference>
<dbReference type="Pfam" id="PF00625">
    <property type="entry name" value="Guanylate_kin"/>
    <property type="match status" value="1"/>
</dbReference>
<sequence>MTLNKIIIITAPSGSGKTTIVKQLLQRSPKLAFSISACTRMPRPGEVDGKDYYFLTETAFRNKIEEDAFIEWEMVYTGKYYGTLKTEVNRIWDNEQAPLVDIDVIGALNIKKQYGEKSISIFIKAPSVEELRNRLEARGTESPQTLQERLDKAAYELSFAEQFDTIIVNDNLDRAIEETLQVIDAFIRQ</sequence>
<keyword evidence="6 13" id="KW-0963">Cytoplasm</keyword>
<dbReference type="Gene3D" id="3.30.63.10">
    <property type="entry name" value="Guanylate Kinase phosphate binding domain"/>
    <property type="match status" value="1"/>
</dbReference>
<evidence type="ECO:0000256" key="5">
    <source>
        <dbReference type="ARBA" id="ARBA00016296"/>
    </source>
</evidence>
<organism evidence="15 16">
    <name type="scientific">Taibaiella lutea</name>
    <dbReference type="NCBI Taxonomy" id="2608001"/>
    <lineage>
        <taxon>Bacteria</taxon>
        <taxon>Pseudomonadati</taxon>
        <taxon>Bacteroidota</taxon>
        <taxon>Chitinophagia</taxon>
        <taxon>Chitinophagales</taxon>
        <taxon>Chitinophagaceae</taxon>
        <taxon>Taibaiella</taxon>
    </lineage>
</organism>
<evidence type="ECO:0000313" key="15">
    <source>
        <dbReference type="EMBL" id="KAA5534688.1"/>
    </source>
</evidence>
<keyword evidence="8 13" id="KW-0547">Nucleotide-binding</keyword>
<evidence type="ECO:0000313" key="16">
    <source>
        <dbReference type="Proteomes" id="UP000323632"/>
    </source>
</evidence>
<evidence type="ECO:0000256" key="12">
    <source>
        <dbReference type="ARBA" id="ARBA00048594"/>
    </source>
</evidence>
<dbReference type="PANTHER" id="PTHR23117:SF13">
    <property type="entry name" value="GUANYLATE KINASE"/>
    <property type="match status" value="1"/>
</dbReference>
<dbReference type="GO" id="GO:0005524">
    <property type="term" value="F:ATP binding"/>
    <property type="evidence" value="ECO:0007669"/>
    <property type="project" value="UniProtKB-UniRule"/>
</dbReference>
<evidence type="ECO:0000256" key="11">
    <source>
        <dbReference type="ARBA" id="ARBA00030128"/>
    </source>
</evidence>
<feature type="domain" description="Guanylate kinase-like" evidence="14">
    <location>
        <begin position="4"/>
        <end position="184"/>
    </location>
</feature>
<dbReference type="InterPro" id="IPR008145">
    <property type="entry name" value="GK/Ca_channel_bsu"/>
</dbReference>
<evidence type="ECO:0000259" key="14">
    <source>
        <dbReference type="PROSITE" id="PS50052"/>
    </source>
</evidence>
<accession>A0A5M6CHK2</accession>
<evidence type="ECO:0000256" key="6">
    <source>
        <dbReference type="ARBA" id="ARBA00022490"/>
    </source>
</evidence>
<dbReference type="Proteomes" id="UP000323632">
    <property type="component" value="Unassembled WGS sequence"/>
</dbReference>
<dbReference type="Gene3D" id="3.40.50.300">
    <property type="entry name" value="P-loop containing nucleotide triphosphate hydrolases"/>
    <property type="match status" value="1"/>
</dbReference>
<comment type="similarity">
    <text evidence="3 13">Belongs to the guanylate kinase family.</text>
</comment>
<evidence type="ECO:0000256" key="7">
    <source>
        <dbReference type="ARBA" id="ARBA00022679"/>
    </source>
</evidence>
<comment type="caution">
    <text evidence="15">The sequence shown here is derived from an EMBL/GenBank/DDBJ whole genome shotgun (WGS) entry which is preliminary data.</text>
</comment>
<gene>
    <name evidence="13" type="primary">gmk</name>
    <name evidence="15" type="ORF">F0919_08725</name>
</gene>
<keyword evidence="10 13" id="KW-0067">ATP-binding</keyword>
<dbReference type="GO" id="GO:0004385">
    <property type="term" value="F:GMP kinase activity"/>
    <property type="evidence" value="ECO:0007669"/>
    <property type="project" value="UniProtKB-UniRule"/>
</dbReference>
<comment type="catalytic activity">
    <reaction evidence="12 13">
        <text>GMP + ATP = GDP + ADP</text>
        <dbReference type="Rhea" id="RHEA:20780"/>
        <dbReference type="ChEBI" id="CHEBI:30616"/>
        <dbReference type="ChEBI" id="CHEBI:58115"/>
        <dbReference type="ChEBI" id="CHEBI:58189"/>
        <dbReference type="ChEBI" id="CHEBI:456216"/>
        <dbReference type="EC" id="2.7.4.8"/>
    </reaction>
</comment>
<evidence type="ECO:0000256" key="9">
    <source>
        <dbReference type="ARBA" id="ARBA00022777"/>
    </source>
</evidence>
<evidence type="ECO:0000256" key="8">
    <source>
        <dbReference type="ARBA" id="ARBA00022741"/>
    </source>
</evidence>
<evidence type="ECO:0000256" key="4">
    <source>
        <dbReference type="ARBA" id="ARBA00012961"/>
    </source>
</evidence>
<evidence type="ECO:0000256" key="1">
    <source>
        <dbReference type="ARBA" id="ARBA00003531"/>
    </source>
</evidence>
<dbReference type="PROSITE" id="PS50052">
    <property type="entry name" value="GUANYLATE_KINASE_2"/>
    <property type="match status" value="1"/>
</dbReference>
<dbReference type="SMART" id="SM00072">
    <property type="entry name" value="GuKc"/>
    <property type="match status" value="1"/>
</dbReference>
<dbReference type="SUPFAM" id="SSF52540">
    <property type="entry name" value="P-loop containing nucleoside triphosphate hydrolases"/>
    <property type="match status" value="1"/>
</dbReference>
<dbReference type="CDD" id="cd00071">
    <property type="entry name" value="GMPK"/>
    <property type="match status" value="1"/>
</dbReference>
<dbReference type="EMBL" id="VWSH01000002">
    <property type="protein sequence ID" value="KAA5534688.1"/>
    <property type="molecule type" value="Genomic_DNA"/>
</dbReference>